<accession>A0A1V4AWB2</accession>
<dbReference type="PANTHER" id="PTHR39569:SF1">
    <property type="entry name" value="INORGANIC TRIPHOSPHATASE"/>
    <property type="match status" value="1"/>
</dbReference>
<reference evidence="2 3" key="1">
    <citation type="journal article" date="2017" name="Water Res.">
        <title>Discovery and metagenomic analysis of an anammox bacterial enrichment related to Candidatus "Brocadia caroliniensis" in a full-scale glycerol-fed nitritation-denitritation separate centrate treatment process.</title>
        <authorList>
            <person name="Park H."/>
            <person name="Brotto A.C."/>
            <person name="van Loosdrecht M.C."/>
            <person name="Chandran K."/>
        </authorList>
    </citation>
    <scope>NUCLEOTIDE SEQUENCE [LARGE SCALE GENOMIC DNA]</scope>
    <source>
        <strain evidence="2">26THWARD</strain>
    </source>
</reference>
<organism evidence="2 3">
    <name type="scientific">Candidatus Brocadia carolinensis</name>
    <dbReference type="NCBI Taxonomy" id="1004156"/>
    <lineage>
        <taxon>Bacteria</taxon>
        <taxon>Pseudomonadati</taxon>
        <taxon>Planctomycetota</taxon>
        <taxon>Candidatus Brocadiia</taxon>
        <taxon>Candidatus Brocadiales</taxon>
        <taxon>Candidatus Brocadiaceae</taxon>
        <taxon>Candidatus Brocadia</taxon>
    </lineage>
</organism>
<dbReference type="InterPro" id="IPR033469">
    <property type="entry name" value="CYTH-like_dom_sf"/>
</dbReference>
<dbReference type="Proteomes" id="UP000189681">
    <property type="component" value="Unassembled WGS sequence"/>
</dbReference>
<evidence type="ECO:0000313" key="3">
    <source>
        <dbReference type="Proteomes" id="UP000189681"/>
    </source>
</evidence>
<dbReference type="PROSITE" id="PS51707">
    <property type="entry name" value="CYTH"/>
    <property type="match status" value="1"/>
</dbReference>
<evidence type="ECO:0000313" key="2">
    <source>
        <dbReference type="EMBL" id="OOP57403.1"/>
    </source>
</evidence>
<evidence type="ECO:0000259" key="1">
    <source>
        <dbReference type="PROSITE" id="PS51707"/>
    </source>
</evidence>
<sequence>MNTNFNEKTEFEAKFVCPDGLDLAALLARIDTLGFHAHKEEPCFQRDVYFDTPQYTLLHFGAALRIRQRNETYVGAYKVSGKQQGAIFERREFEWKLSDDETKVWNEEKRIIIPPTILYELPLKEQPLRKVLAVETHRYTARVNSTDGFEAELSLDEVAFRGHKGQKHLREIEIELLQGRLEQLKQVTERLQNHFNLQTAVDSKYKQGMILVGKYGIPPQPVV</sequence>
<dbReference type="Gene3D" id="2.40.320.10">
    <property type="entry name" value="Hypothetical Protein Pfu-838710-001"/>
    <property type="match status" value="1"/>
</dbReference>
<dbReference type="SMART" id="SM01118">
    <property type="entry name" value="CYTH"/>
    <property type="match status" value="1"/>
</dbReference>
<comment type="caution">
    <text evidence="2">The sequence shown here is derived from an EMBL/GenBank/DDBJ whole genome shotgun (WGS) entry which is preliminary data.</text>
</comment>
<dbReference type="PANTHER" id="PTHR39569">
    <property type="entry name" value="INORGANIC TRIPHOSPHATASE"/>
    <property type="match status" value="1"/>
</dbReference>
<protein>
    <recommendedName>
        <fullName evidence="1">CYTH domain-containing protein</fullName>
    </recommendedName>
</protein>
<dbReference type="STRING" id="1004156.AYP45_03555"/>
<name>A0A1V4AWB2_9BACT</name>
<dbReference type="AlphaFoldDB" id="A0A1V4AWB2"/>
<dbReference type="InterPro" id="IPR023577">
    <property type="entry name" value="CYTH_domain"/>
</dbReference>
<dbReference type="GO" id="GO:0046872">
    <property type="term" value="F:metal ion binding"/>
    <property type="evidence" value="ECO:0007669"/>
    <property type="project" value="TreeGrafter"/>
</dbReference>
<dbReference type="SUPFAM" id="SSF55154">
    <property type="entry name" value="CYTH-like phosphatases"/>
    <property type="match status" value="1"/>
</dbReference>
<feature type="domain" description="CYTH" evidence="1">
    <location>
        <begin position="8"/>
        <end position="211"/>
    </location>
</feature>
<dbReference type="GO" id="GO:0050355">
    <property type="term" value="F:inorganic triphosphate phosphatase activity"/>
    <property type="evidence" value="ECO:0007669"/>
    <property type="project" value="InterPro"/>
</dbReference>
<dbReference type="Pfam" id="PF01928">
    <property type="entry name" value="CYTH"/>
    <property type="match status" value="1"/>
</dbReference>
<dbReference type="InterPro" id="IPR039013">
    <property type="entry name" value="YgiF"/>
</dbReference>
<gene>
    <name evidence="2" type="ORF">AYP45_03555</name>
</gene>
<dbReference type="EMBL" id="AYTS01000034">
    <property type="protein sequence ID" value="OOP57403.1"/>
    <property type="molecule type" value="Genomic_DNA"/>
</dbReference>
<proteinExistence type="predicted"/>